<gene>
    <name evidence="2" type="ORF">HMPREF9607_02292</name>
</gene>
<sequence length="98" mass="10840">MRYYTSVDGYTIDTGSSPFTPQTPAPAVQPERQEPAPEAAAPRTSEASSAPWNYTTRQATHIDEAGYRDTTRGTIATDNTDWKGVTRGVVKRRFPPQH</sequence>
<feature type="compositionally biased region" description="Low complexity" evidence="1">
    <location>
        <begin position="25"/>
        <end position="51"/>
    </location>
</feature>
<evidence type="ECO:0000256" key="1">
    <source>
        <dbReference type="SAM" id="MobiDB-lite"/>
    </source>
</evidence>
<feature type="compositionally biased region" description="Basic residues" evidence="1">
    <location>
        <begin position="89"/>
        <end position="98"/>
    </location>
</feature>
<feature type="compositionally biased region" description="Basic and acidic residues" evidence="1">
    <location>
        <begin position="60"/>
        <end position="71"/>
    </location>
</feature>
<accession>A0ABP2K3X5</accession>
<feature type="compositionally biased region" description="Polar residues" evidence="1">
    <location>
        <begin position="13"/>
        <end position="22"/>
    </location>
</feature>
<dbReference type="EMBL" id="ADZU01000038">
    <property type="protein sequence ID" value="EFS91529.1"/>
    <property type="molecule type" value="Genomic_DNA"/>
</dbReference>
<dbReference type="Proteomes" id="UP000003179">
    <property type="component" value="Unassembled WGS sequence"/>
</dbReference>
<comment type="caution">
    <text evidence="2">The sequence shown here is derived from an EMBL/GenBank/DDBJ whole genome shotgun (WGS) entry which is preliminary data.</text>
</comment>
<keyword evidence="3" id="KW-1185">Reference proteome</keyword>
<name>A0ABP2K3X5_9ACTN</name>
<dbReference type="RefSeq" id="WP_002546832.1">
    <property type="nucleotide sequence ID" value="NZ_GL383191.1"/>
</dbReference>
<organism evidence="2 3">
    <name type="scientific">Cutibacterium modestum HL044PA1</name>
    <dbReference type="NCBI Taxonomy" id="765109"/>
    <lineage>
        <taxon>Bacteria</taxon>
        <taxon>Bacillati</taxon>
        <taxon>Actinomycetota</taxon>
        <taxon>Actinomycetes</taxon>
        <taxon>Propionibacteriales</taxon>
        <taxon>Propionibacteriaceae</taxon>
        <taxon>Cutibacterium</taxon>
        <taxon>Cutibacterium modestum</taxon>
    </lineage>
</organism>
<feature type="region of interest" description="Disordered" evidence="1">
    <location>
        <begin position="1"/>
        <end position="98"/>
    </location>
</feature>
<protein>
    <submittedName>
        <fullName evidence="2">Uncharacterized protein</fullName>
    </submittedName>
</protein>
<evidence type="ECO:0000313" key="3">
    <source>
        <dbReference type="Proteomes" id="UP000003179"/>
    </source>
</evidence>
<proteinExistence type="predicted"/>
<reference evidence="2" key="1">
    <citation type="submission" date="2010-08" db="EMBL/GenBank/DDBJ databases">
        <authorList>
            <person name="Weinstock G."/>
            <person name="Sodergren E."/>
            <person name="Clifton S."/>
            <person name="Fulton L."/>
            <person name="Fulton B."/>
            <person name="Courtney L."/>
            <person name="Fronick C."/>
            <person name="Harrison M."/>
            <person name="Strong C."/>
            <person name="Farmer C."/>
            <person name="Delahaunty K."/>
            <person name="Markovic C."/>
            <person name="Hall O."/>
            <person name="Minx P."/>
            <person name="Tomlinson C."/>
            <person name="Mitreva M."/>
            <person name="Hou S."/>
            <person name="Chen J."/>
            <person name="Wollam A."/>
            <person name="Pepin K.H."/>
            <person name="Johnson M."/>
            <person name="Bhonagiri V."/>
            <person name="Zhang X."/>
            <person name="Suruliraj S."/>
            <person name="Warren W."/>
            <person name="Chinwalla A."/>
            <person name="Mardis E.R."/>
            <person name="Wilson R.K."/>
        </authorList>
    </citation>
    <scope>NUCLEOTIDE SEQUENCE [LARGE SCALE GENOMIC DNA]</scope>
    <source>
        <strain evidence="2">HL044PA1</strain>
    </source>
</reference>
<evidence type="ECO:0000313" key="2">
    <source>
        <dbReference type="EMBL" id="EFS91529.1"/>
    </source>
</evidence>